<name>A0AAV6T4K7_SOLSE</name>
<dbReference type="Proteomes" id="UP000693946">
    <property type="component" value="Linkage Group LG1"/>
</dbReference>
<keyword evidence="3" id="KW-1185">Reference proteome</keyword>
<comment type="caution">
    <text evidence="2">The sequence shown here is derived from an EMBL/GenBank/DDBJ whole genome shotgun (WGS) entry which is preliminary data.</text>
</comment>
<reference evidence="2 3" key="1">
    <citation type="journal article" date="2021" name="Sci. Rep.">
        <title>Chromosome anchoring in Senegalese sole (Solea senegalensis) reveals sex-associated markers and genome rearrangements in flatfish.</title>
        <authorList>
            <person name="Guerrero-Cozar I."/>
            <person name="Gomez-Garrido J."/>
            <person name="Berbel C."/>
            <person name="Martinez-Blanch J.F."/>
            <person name="Alioto T."/>
            <person name="Claros M.G."/>
            <person name="Gagnaire P.A."/>
            <person name="Manchado M."/>
        </authorList>
    </citation>
    <scope>NUCLEOTIDE SEQUENCE [LARGE SCALE GENOMIC DNA]</scope>
    <source>
        <strain evidence="2">Sse05_10M</strain>
    </source>
</reference>
<dbReference type="AlphaFoldDB" id="A0AAV6T4K7"/>
<evidence type="ECO:0000313" key="2">
    <source>
        <dbReference type="EMBL" id="KAG7524338.1"/>
    </source>
</evidence>
<protein>
    <submittedName>
        <fullName evidence="2">Uncharacterized protein</fullName>
    </submittedName>
</protein>
<feature type="compositionally biased region" description="Pro residues" evidence="1">
    <location>
        <begin position="41"/>
        <end position="50"/>
    </location>
</feature>
<evidence type="ECO:0000256" key="1">
    <source>
        <dbReference type="SAM" id="MobiDB-lite"/>
    </source>
</evidence>
<proteinExistence type="predicted"/>
<gene>
    <name evidence="2" type="ORF">JOB18_010589</name>
</gene>
<organism evidence="2 3">
    <name type="scientific">Solea senegalensis</name>
    <name type="common">Senegalese sole</name>
    <dbReference type="NCBI Taxonomy" id="28829"/>
    <lineage>
        <taxon>Eukaryota</taxon>
        <taxon>Metazoa</taxon>
        <taxon>Chordata</taxon>
        <taxon>Craniata</taxon>
        <taxon>Vertebrata</taxon>
        <taxon>Euteleostomi</taxon>
        <taxon>Actinopterygii</taxon>
        <taxon>Neopterygii</taxon>
        <taxon>Teleostei</taxon>
        <taxon>Neoteleostei</taxon>
        <taxon>Acanthomorphata</taxon>
        <taxon>Carangaria</taxon>
        <taxon>Pleuronectiformes</taxon>
        <taxon>Pleuronectoidei</taxon>
        <taxon>Soleidae</taxon>
        <taxon>Solea</taxon>
    </lineage>
</organism>
<accession>A0AAV6T4K7</accession>
<feature type="compositionally biased region" description="Low complexity" evidence="1">
    <location>
        <begin position="30"/>
        <end position="40"/>
    </location>
</feature>
<evidence type="ECO:0000313" key="3">
    <source>
        <dbReference type="Proteomes" id="UP000693946"/>
    </source>
</evidence>
<feature type="region of interest" description="Disordered" evidence="1">
    <location>
        <begin position="1"/>
        <end position="56"/>
    </location>
</feature>
<dbReference type="EMBL" id="JAGKHQ010000001">
    <property type="protein sequence ID" value="KAG7524338.1"/>
    <property type="molecule type" value="Genomic_DNA"/>
</dbReference>
<sequence>MATSQARAVSHHDENPSLSVDPLNVSPAASSSHLTELSSVSPPPPPPPAPGGDMRNPAAGVALTFWLLVEVRHARHQRTGASEYQVSDCHLMLPCCPRGLCEIRGKFNVHVSEGCRGAVKSSPENQGLAENGRCSITDTV</sequence>